<proteinExistence type="predicted"/>
<feature type="transmembrane region" description="Helical" evidence="14">
    <location>
        <begin position="287"/>
        <end position="306"/>
    </location>
</feature>
<dbReference type="InterPro" id="IPR005467">
    <property type="entry name" value="His_kinase_dom"/>
</dbReference>
<evidence type="ECO:0000313" key="17">
    <source>
        <dbReference type="EMBL" id="KAB7730310.1"/>
    </source>
</evidence>
<evidence type="ECO:0000256" key="5">
    <source>
        <dbReference type="ARBA" id="ARBA00022553"/>
    </source>
</evidence>
<protein>
    <recommendedName>
        <fullName evidence="3">histidine kinase</fullName>
        <ecNumber evidence="3">2.7.13.3</ecNumber>
    </recommendedName>
</protein>
<evidence type="ECO:0000256" key="8">
    <source>
        <dbReference type="ARBA" id="ARBA00022741"/>
    </source>
</evidence>
<dbReference type="CDD" id="cd00082">
    <property type="entry name" value="HisKA"/>
    <property type="match status" value="1"/>
</dbReference>
<dbReference type="InterPro" id="IPR050398">
    <property type="entry name" value="HssS/ArlS-like"/>
</dbReference>
<dbReference type="Gene3D" id="6.10.340.10">
    <property type="match status" value="1"/>
</dbReference>
<evidence type="ECO:0000256" key="12">
    <source>
        <dbReference type="ARBA" id="ARBA00023012"/>
    </source>
</evidence>
<feature type="transmembrane region" description="Helical" evidence="14">
    <location>
        <begin position="403"/>
        <end position="423"/>
    </location>
</feature>
<feature type="transmembrane region" description="Helical" evidence="14">
    <location>
        <begin position="429"/>
        <end position="446"/>
    </location>
</feature>
<keyword evidence="6" id="KW-0808">Transferase</keyword>
<dbReference type="PROSITE" id="PS50109">
    <property type="entry name" value="HIS_KIN"/>
    <property type="match status" value="1"/>
</dbReference>
<dbReference type="SMART" id="SM00388">
    <property type="entry name" value="HisKA"/>
    <property type="match status" value="1"/>
</dbReference>
<accession>A0A7J5U138</accession>
<dbReference type="Proteomes" id="UP000488299">
    <property type="component" value="Unassembled WGS sequence"/>
</dbReference>
<dbReference type="PRINTS" id="PR00344">
    <property type="entry name" value="BCTRLSENSOR"/>
</dbReference>
<evidence type="ECO:0000313" key="18">
    <source>
        <dbReference type="Proteomes" id="UP000488299"/>
    </source>
</evidence>
<evidence type="ECO:0000256" key="10">
    <source>
        <dbReference type="ARBA" id="ARBA00022840"/>
    </source>
</evidence>
<dbReference type="SUPFAM" id="SSF158472">
    <property type="entry name" value="HAMP domain-like"/>
    <property type="match status" value="1"/>
</dbReference>
<feature type="domain" description="Histidine kinase" evidence="15">
    <location>
        <begin position="1033"/>
        <end position="1246"/>
    </location>
</feature>
<dbReference type="Pfam" id="PF00512">
    <property type="entry name" value="HisKA"/>
    <property type="match status" value="1"/>
</dbReference>
<keyword evidence="7 14" id="KW-0812">Transmembrane</keyword>
<keyword evidence="4" id="KW-1003">Cell membrane</keyword>
<evidence type="ECO:0000256" key="2">
    <source>
        <dbReference type="ARBA" id="ARBA00004651"/>
    </source>
</evidence>
<dbReference type="PANTHER" id="PTHR45528:SF1">
    <property type="entry name" value="SENSOR HISTIDINE KINASE CPXA"/>
    <property type="match status" value="1"/>
</dbReference>
<dbReference type="GO" id="GO:0005524">
    <property type="term" value="F:ATP binding"/>
    <property type="evidence" value="ECO:0007669"/>
    <property type="project" value="UniProtKB-KW"/>
</dbReference>
<evidence type="ECO:0000256" key="1">
    <source>
        <dbReference type="ARBA" id="ARBA00000085"/>
    </source>
</evidence>
<keyword evidence="8" id="KW-0547">Nucleotide-binding</keyword>
<feature type="transmembrane region" description="Helical" evidence="14">
    <location>
        <begin position="778"/>
        <end position="801"/>
    </location>
</feature>
<keyword evidence="12" id="KW-0902">Two-component regulatory system</keyword>
<dbReference type="CDD" id="cd06225">
    <property type="entry name" value="HAMP"/>
    <property type="match status" value="1"/>
</dbReference>
<name>A0A7J5U138_9BACT</name>
<sequence>MKHIEKHIFLILAVLLVVLSALCYTLLERGAPGATDEQYVSLVRDRVRAELAISNEELKQVGEQVRLAQDYSFSGLQQPTRYPYFIFKNGELLFWSDYQFVPNYAAVASVNRPQLVDFEQGRYLVSRLNVRKGADVLAVYSLVNIYRQYKTSSSYLQSGYNVNLFRLDPQQINNVRSQTAYQNIYEPKAGFLFSVVPPRVDAFRNDSTPVNTVILGSLAVLFLGLYVGLQIVRLRRSRHYGAGFALLALYFVILRGVMLYFGVPFLFFETELFNPKFYASSFLAPSLGDLLLNCVVVAVLLLYLVLYYFRSHLYNRLIHFPQWTRWALALVCVLLSYVTFYACFVELNNIYVKSQFTLDITLNIRFNGLKAASLLVFVSISIIYFLALNLLGSLYIRFVDTPWLGVLAIGIASVLAAIGFYTVDAFNDPIWVINGLFFLLLYLSRFPRTLYAFEYRTSIYLFLSALVCACMTTYVVYQQEIRKDIAQKNEFGMRLLAENDDFGEFLLQKSAEVISRDPDIQRFMDDTLLAPGRIQQHVKTAILDRYFNKYDTEVLSFDANGYPIDRALAGESLQQLREQFGQERYKTQYSNLFFVNEVGSTFIKQYVQFIEIRKTRTNATIGHIVLRLRLWGGLPKNVYPELLVDNPLFELPEAQDYSYAIYGRPSLGQTNPSRLIYSDGPYNYDRKLPVNALSNASLYNGGLVINEYKHVGLRGKNGRTVVVSSLNYPYQSMLSNFSFLFLVLVITVLVVIAVYAVKYGLSRFSINLSTRIQILLNLAFFLPLLLVVLIILSVISSNYIANQEATYISNTRNIAANFLTYLDEYAQERRSKAAMEEELKKIAHDAGVDINLFDTKGRLFSSSRPLIYEGGHLSKFINPEAYVHLIENKENQVLLDESLGSKPYRTAYTNIRSYDGRQLGVLSIPYFYARPDLDRQVSEVIASALNVFMFLFIIFMALSYVASRKLTRPLKILTQKIRRTNLDKLNEPLEWKSDDEIGLLIGEYNRMLVKLQDSKLALSQSEKQSAWREMAKQVVHEIKNPLTPMKLTLQQLQRTLPAGEGDTRARRILQRTFDSLLEQIDNLSDIATSFSEFAKMPMPKNEVFEISSVLNKAADLYADDTRISLTRQVQTGPIMVRGDRHMMGRILTNLIINGIQSVPAGRRPTVELKLFTSDDLVNIEVHDNGAGIPEAIRNKIFLPNFSTKQGGSGLGLAIAKRGIDHAGGSIWFETTEDVGTSFFISLPLTDPATFSSARALTGDFTPVITKKNGSAPIGINPLGTNPN</sequence>
<dbReference type="PANTHER" id="PTHR45528">
    <property type="entry name" value="SENSOR HISTIDINE KINASE CPXA"/>
    <property type="match status" value="1"/>
</dbReference>
<evidence type="ECO:0000256" key="6">
    <source>
        <dbReference type="ARBA" id="ARBA00022679"/>
    </source>
</evidence>
<dbReference type="SMART" id="SM00304">
    <property type="entry name" value="HAMP"/>
    <property type="match status" value="1"/>
</dbReference>
<evidence type="ECO:0000256" key="13">
    <source>
        <dbReference type="ARBA" id="ARBA00023136"/>
    </source>
</evidence>
<dbReference type="InterPro" id="IPR004358">
    <property type="entry name" value="Sig_transdc_His_kin-like_C"/>
</dbReference>
<dbReference type="GO" id="GO:0005886">
    <property type="term" value="C:plasma membrane"/>
    <property type="evidence" value="ECO:0007669"/>
    <property type="project" value="UniProtKB-SubCell"/>
</dbReference>
<feature type="transmembrane region" description="Helical" evidence="14">
    <location>
        <begin position="458"/>
        <end position="477"/>
    </location>
</feature>
<dbReference type="RefSeq" id="WP_152124903.1">
    <property type="nucleotide sequence ID" value="NZ_WELI01000005.1"/>
</dbReference>
<keyword evidence="18" id="KW-1185">Reference proteome</keyword>
<keyword evidence="10" id="KW-0067">ATP-binding</keyword>
<evidence type="ECO:0000256" key="11">
    <source>
        <dbReference type="ARBA" id="ARBA00022989"/>
    </source>
</evidence>
<evidence type="ECO:0000259" key="16">
    <source>
        <dbReference type="PROSITE" id="PS50885"/>
    </source>
</evidence>
<feature type="transmembrane region" description="Helical" evidence="14">
    <location>
        <begin position="244"/>
        <end position="267"/>
    </location>
</feature>
<evidence type="ECO:0000256" key="3">
    <source>
        <dbReference type="ARBA" id="ARBA00012438"/>
    </source>
</evidence>
<evidence type="ECO:0000259" key="15">
    <source>
        <dbReference type="PROSITE" id="PS50109"/>
    </source>
</evidence>
<feature type="transmembrane region" description="Helical" evidence="14">
    <location>
        <begin position="371"/>
        <end position="391"/>
    </location>
</feature>
<feature type="domain" description="HAMP" evidence="16">
    <location>
        <begin position="964"/>
        <end position="1016"/>
    </location>
</feature>
<reference evidence="17 18" key="1">
    <citation type="submission" date="2019-10" db="EMBL/GenBank/DDBJ databases">
        <title>Rudanella paleaurantiibacter sp. nov., isolated from sludge.</title>
        <authorList>
            <person name="Xu S.Q."/>
        </authorList>
    </citation>
    <scope>NUCLEOTIDE SEQUENCE [LARGE SCALE GENOMIC DNA]</scope>
    <source>
        <strain evidence="17 18">HX-22-17</strain>
    </source>
</reference>
<dbReference type="InterPro" id="IPR003661">
    <property type="entry name" value="HisK_dim/P_dom"/>
</dbReference>
<feature type="transmembrane region" description="Helical" evidence="14">
    <location>
        <begin position="940"/>
        <end position="962"/>
    </location>
</feature>
<dbReference type="SUPFAM" id="SSF47384">
    <property type="entry name" value="Homodimeric domain of signal transducing histidine kinase"/>
    <property type="match status" value="1"/>
</dbReference>
<dbReference type="Gene3D" id="3.30.565.10">
    <property type="entry name" value="Histidine kinase-like ATPase, C-terminal domain"/>
    <property type="match status" value="1"/>
</dbReference>
<feature type="transmembrane region" description="Helical" evidence="14">
    <location>
        <begin position="326"/>
        <end position="351"/>
    </location>
</feature>
<comment type="caution">
    <text evidence="17">The sequence shown here is derived from an EMBL/GenBank/DDBJ whole genome shotgun (WGS) entry which is preliminary data.</text>
</comment>
<dbReference type="InterPro" id="IPR003594">
    <property type="entry name" value="HATPase_dom"/>
</dbReference>
<organism evidence="17 18">
    <name type="scientific">Rudanella paleaurantiibacter</name>
    <dbReference type="NCBI Taxonomy" id="2614655"/>
    <lineage>
        <taxon>Bacteria</taxon>
        <taxon>Pseudomonadati</taxon>
        <taxon>Bacteroidota</taxon>
        <taxon>Cytophagia</taxon>
        <taxon>Cytophagales</taxon>
        <taxon>Cytophagaceae</taxon>
        <taxon>Rudanella</taxon>
    </lineage>
</organism>
<dbReference type="GO" id="GO:0000155">
    <property type="term" value="F:phosphorelay sensor kinase activity"/>
    <property type="evidence" value="ECO:0007669"/>
    <property type="project" value="InterPro"/>
</dbReference>
<feature type="transmembrane region" description="Helical" evidence="14">
    <location>
        <begin position="737"/>
        <end position="757"/>
    </location>
</feature>
<evidence type="ECO:0000256" key="7">
    <source>
        <dbReference type="ARBA" id="ARBA00022692"/>
    </source>
</evidence>
<feature type="transmembrane region" description="Helical" evidence="14">
    <location>
        <begin position="213"/>
        <end position="232"/>
    </location>
</feature>
<evidence type="ECO:0000256" key="4">
    <source>
        <dbReference type="ARBA" id="ARBA00022475"/>
    </source>
</evidence>
<dbReference type="InterPro" id="IPR036890">
    <property type="entry name" value="HATPase_C_sf"/>
</dbReference>
<keyword evidence="13 14" id="KW-0472">Membrane</keyword>
<keyword evidence="5" id="KW-0597">Phosphoprotein</keyword>
<dbReference type="SUPFAM" id="SSF55874">
    <property type="entry name" value="ATPase domain of HSP90 chaperone/DNA topoisomerase II/histidine kinase"/>
    <property type="match status" value="1"/>
</dbReference>
<dbReference type="InterPro" id="IPR003660">
    <property type="entry name" value="HAMP_dom"/>
</dbReference>
<dbReference type="InterPro" id="IPR036097">
    <property type="entry name" value="HisK_dim/P_sf"/>
</dbReference>
<comment type="catalytic activity">
    <reaction evidence="1">
        <text>ATP + protein L-histidine = ADP + protein N-phospho-L-histidine.</text>
        <dbReference type="EC" id="2.7.13.3"/>
    </reaction>
</comment>
<keyword evidence="11 14" id="KW-1133">Transmembrane helix</keyword>
<dbReference type="PROSITE" id="PS50885">
    <property type="entry name" value="HAMP"/>
    <property type="match status" value="1"/>
</dbReference>
<dbReference type="Pfam" id="PF02518">
    <property type="entry name" value="HATPase_c"/>
    <property type="match status" value="1"/>
</dbReference>
<gene>
    <name evidence="17" type="ORF">F5984_14200</name>
</gene>
<dbReference type="EC" id="2.7.13.3" evidence="3"/>
<dbReference type="SMART" id="SM00387">
    <property type="entry name" value="HATPase_c"/>
    <property type="match status" value="1"/>
</dbReference>
<comment type="subcellular location">
    <subcellularLocation>
        <location evidence="2">Cell membrane</location>
        <topology evidence="2">Multi-pass membrane protein</topology>
    </subcellularLocation>
</comment>
<evidence type="ECO:0000256" key="14">
    <source>
        <dbReference type="SAM" id="Phobius"/>
    </source>
</evidence>
<evidence type="ECO:0000256" key="9">
    <source>
        <dbReference type="ARBA" id="ARBA00022777"/>
    </source>
</evidence>
<dbReference type="EMBL" id="WELI01000005">
    <property type="protein sequence ID" value="KAB7730310.1"/>
    <property type="molecule type" value="Genomic_DNA"/>
</dbReference>
<dbReference type="Gene3D" id="1.10.287.130">
    <property type="match status" value="1"/>
</dbReference>
<keyword evidence="9" id="KW-0418">Kinase</keyword>